<dbReference type="GO" id="GO:0033588">
    <property type="term" value="C:elongator holoenzyme complex"/>
    <property type="evidence" value="ECO:0007669"/>
    <property type="project" value="InterPro"/>
</dbReference>
<evidence type="ECO:0000256" key="9">
    <source>
        <dbReference type="ARBA" id="ARBA00022737"/>
    </source>
</evidence>
<dbReference type="SUPFAM" id="SSF50978">
    <property type="entry name" value="WD40 repeat-like"/>
    <property type="match status" value="3"/>
</dbReference>
<keyword evidence="7 11" id="KW-0853">WD repeat</keyword>
<organism evidence="12 13">
    <name type="scientific">Dinoponera quadriceps</name>
    <name type="common">South American ant</name>
    <dbReference type="NCBI Taxonomy" id="609295"/>
    <lineage>
        <taxon>Eukaryota</taxon>
        <taxon>Metazoa</taxon>
        <taxon>Ecdysozoa</taxon>
        <taxon>Arthropoda</taxon>
        <taxon>Hexapoda</taxon>
        <taxon>Insecta</taxon>
        <taxon>Pterygota</taxon>
        <taxon>Neoptera</taxon>
        <taxon>Endopterygota</taxon>
        <taxon>Hymenoptera</taxon>
        <taxon>Apocrita</taxon>
        <taxon>Aculeata</taxon>
        <taxon>Formicoidea</taxon>
        <taxon>Formicidae</taxon>
        <taxon>Ponerinae</taxon>
        <taxon>Ponerini</taxon>
        <taxon>Dinoponera</taxon>
    </lineage>
</organism>
<accession>A0A6P3WZA2</accession>
<dbReference type="FunFam" id="2.130.10.10:FF:000400">
    <property type="entry name" value="Elongator acetyltransferase complex subunit 2"/>
    <property type="match status" value="1"/>
</dbReference>
<dbReference type="InterPro" id="IPR037289">
    <property type="entry name" value="Elp2"/>
</dbReference>
<dbReference type="SMART" id="SM00320">
    <property type="entry name" value="WD40"/>
    <property type="match status" value="9"/>
</dbReference>
<evidence type="ECO:0000256" key="7">
    <source>
        <dbReference type="ARBA" id="ARBA00022574"/>
    </source>
</evidence>
<dbReference type="GO" id="GO:0002098">
    <property type="term" value="P:tRNA wobble uridine modification"/>
    <property type="evidence" value="ECO:0007669"/>
    <property type="project" value="InterPro"/>
</dbReference>
<keyword evidence="6" id="KW-0963">Cytoplasm</keyword>
<dbReference type="Gene3D" id="2.130.10.10">
    <property type="entry name" value="YVTN repeat-like/Quinoprotein amine dehydrogenase"/>
    <property type="match status" value="5"/>
</dbReference>
<dbReference type="RefSeq" id="XP_014471257.1">
    <property type="nucleotide sequence ID" value="XM_014615771.1"/>
</dbReference>
<dbReference type="GeneID" id="106742623"/>
<dbReference type="GO" id="GO:0005737">
    <property type="term" value="C:cytoplasm"/>
    <property type="evidence" value="ECO:0007669"/>
    <property type="project" value="UniProtKB-SubCell"/>
</dbReference>
<comment type="pathway">
    <text evidence="3">tRNA modification; 5-methoxycarbonylmethyl-2-thiouridine-tRNA biosynthesis.</text>
</comment>
<evidence type="ECO:0000256" key="10">
    <source>
        <dbReference type="ARBA" id="ARBA00023242"/>
    </source>
</evidence>
<evidence type="ECO:0000256" key="6">
    <source>
        <dbReference type="ARBA" id="ARBA00022490"/>
    </source>
</evidence>
<dbReference type="Pfam" id="PF00400">
    <property type="entry name" value="WD40"/>
    <property type="match status" value="5"/>
</dbReference>
<keyword evidence="9" id="KW-0677">Repeat</keyword>
<keyword evidence="8" id="KW-0819">tRNA processing</keyword>
<reference evidence="13" key="1">
    <citation type="submission" date="2025-08" db="UniProtKB">
        <authorList>
            <consortium name="RefSeq"/>
        </authorList>
    </citation>
    <scope>IDENTIFICATION</scope>
</reference>
<protein>
    <recommendedName>
        <fullName evidence="5">Elongator complex protein 2</fullName>
    </recommendedName>
</protein>
<evidence type="ECO:0000313" key="12">
    <source>
        <dbReference type="Proteomes" id="UP000515204"/>
    </source>
</evidence>
<dbReference type="InterPro" id="IPR020472">
    <property type="entry name" value="WD40_PAC1"/>
</dbReference>
<dbReference type="UniPathway" id="UPA00988"/>
<feature type="repeat" description="WD" evidence="11">
    <location>
        <begin position="655"/>
        <end position="696"/>
    </location>
</feature>
<gene>
    <name evidence="13" type="primary">LOC106742623</name>
</gene>
<sequence length="804" mass="90596">MAAACESSSSGTFRDDDSYVTRGLDMTTPYISCSCNRVPHCADWASNNGLVCFGACNAVAIYDPRIGRVVNTLHRHRDRVSTVHWIRPRDGTPETELLSCSVDGTVIIWSKDFRSFRDSSTLDVGCAVTFADSLRLLTDDTNTLLYPRLLICVGTGNELKVCSREDNTNVEVVQTMVFGRKFSLHCRLTCLPDTKHLLMAVALEDSSVVLCTANEVELNFVTVQSLSGHQDWVKCMDFCHDDDDGSIFLATGSEDITIRLWKISKAIATSSNDELVQKREIFTIDDIEYSVTLETLLYGHESWVYGVHWRPIKREKSDDCRSMRRLLSSSFDKSMIIWKLDDTTGIWTEEVRVGEVGGNSLGFYGCKFGPDGLRMLGYDYQGSFHIWKYSQEIAKWLPQSAPSGHFSEVVDLCWEPKGRFLLTASTDKTTRIHAPWKDDLEEHWHEIARPQVHGHDMSCLVMLAPYIYASGAEEKVVRVFTATSAFRDRLRLLADVEDFKFIAARGAAVSSLGLTNKATFDGEVIECENAENSTANYCEYETLTEEKLTQNTLWPELQKLYGHGYEIFCMAARHDGCLLATACKSTNLEHAAIILWSTTTWSQVQRLVSHQLTVTQMEFSPNDKYLLSVSRDRKWSLFKNHDGGYALLATSSKNDSPHSRIIWCCAWTRDSNYFATGSRDGKVGIWSVRTEEDNINVVRETTLDTQNRSVTAVCFAPSFVAQGSYVLAVGYEIGHIDIYTLTVHPKVVKLAKLVIYDTSEAHHLTVKRLKFQPSNEQSSNILRLASCSSDHIVKIRDIDIDRGY</sequence>
<evidence type="ECO:0000313" key="13">
    <source>
        <dbReference type="RefSeq" id="XP_014471257.1"/>
    </source>
</evidence>
<dbReference type="Proteomes" id="UP000515204">
    <property type="component" value="Unplaced"/>
</dbReference>
<evidence type="ECO:0000256" key="11">
    <source>
        <dbReference type="PROSITE-ProRule" id="PRU00221"/>
    </source>
</evidence>
<dbReference type="PROSITE" id="PS50082">
    <property type="entry name" value="WD_REPEATS_2"/>
    <property type="match status" value="3"/>
</dbReference>
<keyword evidence="12" id="KW-1185">Reference proteome</keyword>
<name>A0A6P3WZA2_DINQU</name>
<dbReference type="GO" id="GO:0005634">
    <property type="term" value="C:nucleus"/>
    <property type="evidence" value="ECO:0007669"/>
    <property type="project" value="UniProtKB-SubCell"/>
</dbReference>
<feature type="repeat" description="WD" evidence="11">
    <location>
        <begin position="402"/>
        <end position="432"/>
    </location>
</feature>
<proteinExistence type="inferred from homology"/>
<evidence type="ECO:0000256" key="4">
    <source>
        <dbReference type="ARBA" id="ARBA00005881"/>
    </source>
</evidence>
<evidence type="ECO:0000256" key="1">
    <source>
        <dbReference type="ARBA" id="ARBA00004123"/>
    </source>
</evidence>
<dbReference type="CTD" id="55250"/>
<evidence type="ECO:0000256" key="3">
    <source>
        <dbReference type="ARBA" id="ARBA00005043"/>
    </source>
</evidence>
<evidence type="ECO:0000256" key="2">
    <source>
        <dbReference type="ARBA" id="ARBA00004496"/>
    </source>
</evidence>
<dbReference type="KEGG" id="dqu:106742623"/>
<comment type="similarity">
    <text evidence="4">Belongs to the WD repeat ELP2 family.</text>
</comment>
<dbReference type="InterPro" id="IPR015943">
    <property type="entry name" value="WD40/YVTN_repeat-like_dom_sf"/>
</dbReference>
<dbReference type="PANTHER" id="PTHR44111:SF1">
    <property type="entry name" value="ELONGATOR COMPLEX PROTEIN 2"/>
    <property type="match status" value="1"/>
</dbReference>
<feature type="repeat" description="WD" evidence="11">
    <location>
        <begin position="226"/>
        <end position="271"/>
    </location>
</feature>
<dbReference type="PANTHER" id="PTHR44111">
    <property type="entry name" value="ELONGATOR COMPLEX PROTEIN 2"/>
    <property type="match status" value="1"/>
</dbReference>
<dbReference type="PRINTS" id="PR00320">
    <property type="entry name" value="GPROTEINBRPT"/>
</dbReference>
<dbReference type="PROSITE" id="PS50294">
    <property type="entry name" value="WD_REPEATS_REGION"/>
    <property type="match status" value="2"/>
</dbReference>
<evidence type="ECO:0000256" key="8">
    <source>
        <dbReference type="ARBA" id="ARBA00022694"/>
    </source>
</evidence>
<keyword evidence="10" id="KW-0539">Nucleus</keyword>
<dbReference type="AlphaFoldDB" id="A0A6P3WZA2"/>
<dbReference type="OrthoDB" id="27911at2759"/>
<comment type="subcellular location">
    <subcellularLocation>
        <location evidence="2">Cytoplasm</location>
    </subcellularLocation>
    <subcellularLocation>
        <location evidence="1">Nucleus</location>
    </subcellularLocation>
</comment>
<evidence type="ECO:0000256" key="5">
    <source>
        <dbReference type="ARBA" id="ARBA00020267"/>
    </source>
</evidence>
<dbReference type="InterPro" id="IPR001680">
    <property type="entry name" value="WD40_rpt"/>
</dbReference>
<dbReference type="InterPro" id="IPR036322">
    <property type="entry name" value="WD40_repeat_dom_sf"/>
</dbReference>